<dbReference type="SUPFAM" id="SSF51735">
    <property type="entry name" value="NAD(P)-binding Rossmann-fold domains"/>
    <property type="match status" value="1"/>
</dbReference>
<proteinExistence type="inferred from homology"/>
<evidence type="ECO:0000256" key="1">
    <source>
        <dbReference type="ARBA" id="ARBA00006484"/>
    </source>
</evidence>
<dbReference type="EMBL" id="JBHTBF010000003">
    <property type="protein sequence ID" value="MFC7318673.1"/>
    <property type="molecule type" value="Genomic_DNA"/>
</dbReference>
<dbReference type="InterPro" id="IPR036291">
    <property type="entry name" value="NAD(P)-bd_dom_sf"/>
</dbReference>
<dbReference type="PRINTS" id="PR00081">
    <property type="entry name" value="GDHRDH"/>
</dbReference>
<dbReference type="Proteomes" id="UP001596547">
    <property type="component" value="Unassembled WGS sequence"/>
</dbReference>
<dbReference type="RefSeq" id="WP_276306490.1">
    <property type="nucleotide sequence ID" value="NZ_CP119993.1"/>
</dbReference>
<dbReference type="GeneID" id="79317139"/>
<comment type="similarity">
    <text evidence="1">Belongs to the short-chain dehydrogenases/reductases (SDR) family.</text>
</comment>
<dbReference type="PRINTS" id="PR00080">
    <property type="entry name" value="SDRFAMILY"/>
</dbReference>
<reference evidence="2 3" key="1">
    <citation type="journal article" date="2019" name="Int. J. Syst. Evol. Microbiol.">
        <title>The Global Catalogue of Microorganisms (GCM) 10K type strain sequencing project: providing services to taxonomists for standard genome sequencing and annotation.</title>
        <authorList>
            <consortium name="The Broad Institute Genomics Platform"/>
            <consortium name="The Broad Institute Genome Sequencing Center for Infectious Disease"/>
            <person name="Wu L."/>
            <person name="Ma J."/>
        </authorList>
    </citation>
    <scope>NUCLEOTIDE SEQUENCE [LARGE SCALE GENOMIC DNA]</scope>
    <source>
        <strain evidence="2 3">PSR21</strain>
    </source>
</reference>
<dbReference type="PROSITE" id="PS00061">
    <property type="entry name" value="ADH_SHORT"/>
    <property type="match status" value="1"/>
</dbReference>
<dbReference type="AlphaFoldDB" id="A0ABD6AFS3"/>
<keyword evidence="2" id="KW-0560">Oxidoreductase</keyword>
<dbReference type="EC" id="1.1.1.-" evidence="2"/>
<dbReference type="InterPro" id="IPR050259">
    <property type="entry name" value="SDR"/>
</dbReference>
<accession>A0ABD6AFS3</accession>
<dbReference type="InterPro" id="IPR020904">
    <property type="entry name" value="Sc_DH/Rdtase_CS"/>
</dbReference>
<comment type="caution">
    <text evidence="2">The sequence shown here is derived from an EMBL/GenBank/DDBJ whole genome shotgun (WGS) entry which is preliminary data.</text>
</comment>
<dbReference type="PANTHER" id="PTHR42879">
    <property type="entry name" value="3-OXOACYL-(ACYL-CARRIER-PROTEIN) REDUCTASE"/>
    <property type="match status" value="1"/>
</dbReference>
<evidence type="ECO:0000313" key="3">
    <source>
        <dbReference type="Proteomes" id="UP001596547"/>
    </source>
</evidence>
<dbReference type="Gene3D" id="3.40.50.720">
    <property type="entry name" value="NAD(P)-binding Rossmann-like Domain"/>
    <property type="match status" value="1"/>
</dbReference>
<dbReference type="InterPro" id="IPR002347">
    <property type="entry name" value="SDR_fam"/>
</dbReference>
<gene>
    <name evidence="2" type="ORF">ACFQPE_18010</name>
</gene>
<dbReference type="FunFam" id="3.40.50.720:FF:000084">
    <property type="entry name" value="Short-chain dehydrogenase reductase"/>
    <property type="match status" value="1"/>
</dbReference>
<dbReference type="GO" id="GO:0016491">
    <property type="term" value="F:oxidoreductase activity"/>
    <property type="evidence" value="ECO:0007669"/>
    <property type="project" value="UniProtKB-KW"/>
</dbReference>
<evidence type="ECO:0000313" key="2">
    <source>
        <dbReference type="EMBL" id="MFC7318673.1"/>
    </source>
</evidence>
<sequence length="257" mass="26973">MLDSHVAFVTGASQGIGRAIAVALAERGASVALAARGDGIYETAEEIGDAAPTLPVETDVTDEAAVEAAVEETVAELGGLDLLVNNAGIGGPTAMVEDVSREEWQETQDVNVLGSFLTVKHAVPSLRESDCASIVNISSIAGKDPYPSRTPYAASKAALIGFGRSLAYELGEDGVTVNTICPGAVEGERVERMIQRQADRRGVSFERAMRDRVTDRLPLDSIVDPADIGALVAFLGSEYARNITAQDINVDSGARQD</sequence>
<dbReference type="CDD" id="cd05233">
    <property type="entry name" value="SDR_c"/>
    <property type="match status" value="1"/>
</dbReference>
<dbReference type="GO" id="GO:0032787">
    <property type="term" value="P:monocarboxylic acid metabolic process"/>
    <property type="evidence" value="ECO:0007669"/>
    <property type="project" value="UniProtKB-ARBA"/>
</dbReference>
<protein>
    <submittedName>
        <fullName evidence="2">SDR family NAD(P)-dependent oxidoreductase</fullName>
        <ecNumber evidence="2">1.1.1.-</ecNumber>
    </submittedName>
</protein>
<keyword evidence="3" id="KW-1185">Reference proteome</keyword>
<name>A0ABD6AFS3_9EURY</name>
<dbReference type="Pfam" id="PF13561">
    <property type="entry name" value="adh_short_C2"/>
    <property type="match status" value="1"/>
</dbReference>
<organism evidence="2 3">
    <name type="scientific">Halomarina halobia</name>
    <dbReference type="NCBI Taxonomy" id="3033386"/>
    <lineage>
        <taxon>Archaea</taxon>
        <taxon>Methanobacteriati</taxon>
        <taxon>Methanobacteriota</taxon>
        <taxon>Stenosarchaea group</taxon>
        <taxon>Halobacteria</taxon>
        <taxon>Halobacteriales</taxon>
        <taxon>Natronomonadaceae</taxon>
        <taxon>Halomarina</taxon>
    </lineage>
</organism>